<organism evidence="1 2">
    <name type="scientific">Rufibacter glacialis</name>
    <dbReference type="NCBI Taxonomy" id="1259555"/>
    <lineage>
        <taxon>Bacteria</taxon>
        <taxon>Pseudomonadati</taxon>
        <taxon>Bacteroidota</taxon>
        <taxon>Cytophagia</taxon>
        <taxon>Cytophagales</taxon>
        <taxon>Hymenobacteraceae</taxon>
        <taxon>Rufibacter</taxon>
    </lineage>
</organism>
<gene>
    <name evidence="1" type="ORF">FOE74_19140</name>
</gene>
<reference evidence="1 2" key="2">
    <citation type="submission" date="2019-09" db="EMBL/GenBank/DDBJ databases">
        <title>A bacterium isolated from glacier soil.</title>
        <authorList>
            <person name="Liu Q."/>
        </authorList>
    </citation>
    <scope>NUCLEOTIDE SEQUENCE [LARGE SCALE GENOMIC DNA]</scope>
    <source>
        <strain evidence="1 2">MDT1-10-3</strain>
    </source>
</reference>
<dbReference type="EMBL" id="VKKZ01000025">
    <property type="protein sequence ID" value="KAA6430594.1"/>
    <property type="molecule type" value="Genomic_DNA"/>
</dbReference>
<comment type="caution">
    <text evidence="1">The sequence shown here is derived from an EMBL/GenBank/DDBJ whole genome shotgun (WGS) entry which is preliminary data.</text>
</comment>
<dbReference type="Proteomes" id="UP000323866">
    <property type="component" value="Unassembled WGS sequence"/>
</dbReference>
<protein>
    <recommendedName>
        <fullName evidence="3">PorT family protein</fullName>
    </recommendedName>
</protein>
<reference evidence="1 2" key="1">
    <citation type="submission" date="2019-07" db="EMBL/GenBank/DDBJ databases">
        <authorList>
            <person name="Qu J.-H."/>
        </authorList>
    </citation>
    <scope>NUCLEOTIDE SEQUENCE [LARGE SCALE GENOMIC DNA]</scope>
    <source>
        <strain evidence="1 2">MDT1-10-3</strain>
    </source>
</reference>
<proteinExistence type="predicted"/>
<accession>A0A5M8Q6P2</accession>
<sequence length="210" mass="23593">MSNHLKRISLVLFLLLFQISSGYGQTRKHTLSAGYGRAPVQGILYGFLRGIFSDVVWERNRRAEYGPIQLSYSYALSEKVDLGLSASLTQLALQGRYFEPDSPQNPNYPPMDYEKVIARETRRYLAVMPVFSFKWIQEEKVTLYSGASLGALQLVTRSWFEGTPPQELTEVIPAAHLHLIGVQYGKRVRVYGELGFGVQGVLNGGVAFKL</sequence>
<name>A0A5M8Q6P2_9BACT</name>
<dbReference type="AlphaFoldDB" id="A0A5M8Q6P2"/>
<dbReference type="OrthoDB" id="763581at2"/>
<evidence type="ECO:0000313" key="1">
    <source>
        <dbReference type="EMBL" id="KAA6430594.1"/>
    </source>
</evidence>
<evidence type="ECO:0008006" key="3">
    <source>
        <dbReference type="Google" id="ProtNLM"/>
    </source>
</evidence>
<evidence type="ECO:0000313" key="2">
    <source>
        <dbReference type="Proteomes" id="UP000323866"/>
    </source>
</evidence>